<organism evidence="1 4">
    <name type="scientific">Yersinia pekkanenii</name>
    <dbReference type="NCBI Taxonomy" id="1288385"/>
    <lineage>
        <taxon>Bacteria</taxon>
        <taxon>Pseudomonadati</taxon>
        <taxon>Pseudomonadota</taxon>
        <taxon>Gammaproteobacteria</taxon>
        <taxon>Enterobacterales</taxon>
        <taxon>Yersiniaceae</taxon>
        <taxon>Yersinia</taxon>
    </lineage>
</organism>
<dbReference type="Proteomes" id="UP000045840">
    <property type="component" value="Unassembled WGS sequence"/>
</dbReference>
<gene>
    <name evidence="1" type="ORF">ERS008529_03779</name>
    <name evidence="2" type="ORF">ERS137968_04590</name>
</gene>
<dbReference type="EMBL" id="CQAZ01000043">
    <property type="protein sequence ID" value="CNI35589.1"/>
    <property type="molecule type" value="Genomic_DNA"/>
</dbReference>
<accession>A0A0T9QYP7</accession>
<protein>
    <recommendedName>
        <fullName evidence="5">Phage tail protein</fullName>
    </recommendedName>
</protein>
<reference evidence="1" key="1">
    <citation type="submission" date="2015-03" db="EMBL/GenBank/DDBJ databases">
        <authorList>
            <person name="Murphy D."/>
        </authorList>
    </citation>
    <scope>NUCLEOTIDE SEQUENCE [LARGE SCALE GENOMIC DNA]</scope>
    <source>
        <strain evidence="1">A125KOH2</strain>
    </source>
</reference>
<evidence type="ECO:0000313" key="3">
    <source>
        <dbReference type="Proteomes" id="UP000044625"/>
    </source>
</evidence>
<evidence type="ECO:0000313" key="2">
    <source>
        <dbReference type="EMBL" id="CRY69438.1"/>
    </source>
</evidence>
<evidence type="ECO:0008006" key="5">
    <source>
        <dbReference type="Google" id="ProtNLM"/>
    </source>
</evidence>
<reference evidence="4" key="2">
    <citation type="submission" date="2015-03" db="EMBL/GenBank/DDBJ databases">
        <authorList>
            <consortium name="Pathogen Informatics"/>
        </authorList>
    </citation>
    <scope>NUCLEOTIDE SEQUENCE [LARGE SCALE GENOMIC DNA]</scope>
    <source>
        <strain evidence="4">A125KOH2</strain>
    </source>
</reference>
<dbReference type="OrthoDB" id="5455158at2"/>
<dbReference type="Proteomes" id="UP000044625">
    <property type="component" value="Unassembled WGS sequence"/>
</dbReference>
<proteinExistence type="predicted"/>
<name>A0A0T9QYP7_9GAMM</name>
<evidence type="ECO:0000313" key="4">
    <source>
        <dbReference type="Proteomes" id="UP000045840"/>
    </source>
</evidence>
<dbReference type="EMBL" id="CWJL01000050">
    <property type="protein sequence ID" value="CRY69438.1"/>
    <property type="molecule type" value="Genomic_DNA"/>
</dbReference>
<sequence length="125" mass="13682">MAAEEYVGSIVLEIDGREIEVTDLSVDTTTGRKLVKTMNKTGRAKGFSRGIAEYKLSLSAVVPLDGDIDWDAIENAKVTQYPLNGSGGKRVSYLDCFTTETGVKYTVDNEAKIDITMNALRKVIE</sequence>
<evidence type="ECO:0000313" key="1">
    <source>
        <dbReference type="EMBL" id="CNI35589.1"/>
    </source>
</evidence>
<keyword evidence="3" id="KW-1185">Reference proteome</keyword>
<dbReference type="STRING" id="1288385.ERS137968_04590"/>
<reference evidence="2 3" key="3">
    <citation type="submission" date="2015-03" db="EMBL/GenBank/DDBJ databases">
        <authorList>
            <consortium name="Pathogen Informatics"/>
            <person name="Murphy D."/>
        </authorList>
    </citation>
    <scope>NUCLEOTIDE SEQUENCE [LARGE SCALE GENOMIC DNA]</scope>
    <source>
        <strain evidence="3">type strain: CIP110230</strain>
        <strain evidence="2">Type strain: CIP110230</strain>
    </source>
</reference>
<dbReference type="RefSeq" id="WP_049614656.1">
    <property type="nucleotide sequence ID" value="NZ_CAWMMU010000050.1"/>
</dbReference>
<dbReference type="AlphaFoldDB" id="A0A0T9QYP7"/>